<dbReference type="Pfam" id="PF12852">
    <property type="entry name" value="Cupin_6"/>
    <property type="match status" value="1"/>
</dbReference>
<protein>
    <submittedName>
        <fullName evidence="5">AraC family transcriptional regulator</fullName>
    </submittedName>
</protein>
<evidence type="ECO:0000313" key="6">
    <source>
        <dbReference type="Proteomes" id="UP001501116"/>
    </source>
</evidence>
<keyword evidence="6" id="KW-1185">Reference proteome</keyword>
<feature type="domain" description="HTH araC/xylS-type" evidence="4">
    <location>
        <begin position="219"/>
        <end position="317"/>
    </location>
</feature>
<dbReference type="PANTHER" id="PTHR46796:SF13">
    <property type="entry name" value="HTH-TYPE TRANSCRIPTIONAL ACTIVATOR RHAS"/>
    <property type="match status" value="1"/>
</dbReference>
<name>A0ABN2RM23_9PSEU</name>
<reference evidence="5 6" key="1">
    <citation type="journal article" date="2019" name="Int. J. Syst. Evol. Microbiol.">
        <title>The Global Catalogue of Microorganisms (GCM) 10K type strain sequencing project: providing services to taxonomists for standard genome sequencing and annotation.</title>
        <authorList>
            <consortium name="The Broad Institute Genomics Platform"/>
            <consortium name="The Broad Institute Genome Sequencing Center for Infectious Disease"/>
            <person name="Wu L."/>
            <person name="Ma J."/>
        </authorList>
    </citation>
    <scope>NUCLEOTIDE SEQUENCE [LARGE SCALE GENOMIC DNA]</scope>
    <source>
        <strain evidence="5 6">JCM 14545</strain>
    </source>
</reference>
<dbReference type="InterPro" id="IPR009057">
    <property type="entry name" value="Homeodomain-like_sf"/>
</dbReference>
<evidence type="ECO:0000256" key="1">
    <source>
        <dbReference type="ARBA" id="ARBA00023015"/>
    </source>
</evidence>
<dbReference type="Gene3D" id="1.10.10.60">
    <property type="entry name" value="Homeodomain-like"/>
    <property type="match status" value="2"/>
</dbReference>
<comment type="caution">
    <text evidence="5">The sequence shown here is derived from an EMBL/GenBank/DDBJ whole genome shotgun (WGS) entry which is preliminary data.</text>
</comment>
<dbReference type="PROSITE" id="PS01124">
    <property type="entry name" value="HTH_ARAC_FAMILY_2"/>
    <property type="match status" value="1"/>
</dbReference>
<dbReference type="PROSITE" id="PS00041">
    <property type="entry name" value="HTH_ARAC_FAMILY_1"/>
    <property type="match status" value="1"/>
</dbReference>
<dbReference type="SMART" id="SM00342">
    <property type="entry name" value="HTH_ARAC"/>
    <property type="match status" value="1"/>
</dbReference>
<sequence length="322" mass="34403">MRENGTVMRVRLMDYVPGVDVVSDAIAVMRTGQPSSTRAAIGSSWSLGFAPYAGIGFHVALRGGCRVFPERGEPVTLGAGDVVLFPRGGGHVLTDTAADGPRNTVPFERWRPEEPVGGTGTTELLCGKYRLDRSRAHPLLAELPDLIAVAAGAGRHPELGSAVGLLGAEVRRARSGTGAVVTALLDVLLVYLLRAWFDEQAETGRRCGWTAALTDPVVAAALHALHEEPGKPWSVEALAGLAGTSRATLARRFTALVGRPPMAYLTWWRMTSAARLLRESDLPLGGIATRVGYESPYAFAHAFKRAFDVAPGRYRQAGSPQR</sequence>
<evidence type="ECO:0000313" key="5">
    <source>
        <dbReference type="EMBL" id="GAA1971017.1"/>
    </source>
</evidence>
<dbReference type="Pfam" id="PF12833">
    <property type="entry name" value="HTH_18"/>
    <property type="match status" value="1"/>
</dbReference>
<keyword evidence="1" id="KW-0805">Transcription regulation</keyword>
<evidence type="ECO:0000256" key="2">
    <source>
        <dbReference type="ARBA" id="ARBA00023125"/>
    </source>
</evidence>
<proteinExistence type="predicted"/>
<dbReference type="InterPro" id="IPR050204">
    <property type="entry name" value="AraC_XylS_family_regulators"/>
</dbReference>
<dbReference type="InterPro" id="IPR032783">
    <property type="entry name" value="AraC_lig"/>
</dbReference>
<organism evidence="5 6">
    <name type="scientific">Amycolatopsis minnesotensis</name>
    <dbReference type="NCBI Taxonomy" id="337894"/>
    <lineage>
        <taxon>Bacteria</taxon>
        <taxon>Bacillati</taxon>
        <taxon>Actinomycetota</taxon>
        <taxon>Actinomycetes</taxon>
        <taxon>Pseudonocardiales</taxon>
        <taxon>Pseudonocardiaceae</taxon>
        <taxon>Amycolatopsis</taxon>
    </lineage>
</organism>
<dbReference type="EMBL" id="BAAANN010000021">
    <property type="protein sequence ID" value="GAA1971017.1"/>
    <property type="molecule type" value="Genomic_DNA"/>
</dbReference>
<accession>A0ABN2RM23</accession>
<dbReference type="PANTHER" id="PTHR46796">
    <property type="entry name" value="HTH-TYPE TRANSCRIPTIONAL ACTIVATOR RHAS-RELATED"/>
    <property type="match status" value="1"/>
</dbReference>
<dbReference type="SUPFAM" id="SSF46689">
    <property type="entry name" value="Homeodomain-like"/>
    <property type="match status" value="2"/>
</dbReference>
<dbReference type="InterPro" id="IPR018060">
    <property type="entry name" value="HTH_AraC"/>
</dbReference>
<evidence type="ECO:0000259" key="4">
    <source>
        <dbReference type="PROSITE" id="PS01124"/>
    </source>
</evidence>
<keyword evidence="2" id="KW-0238">DNA-binding</keyword>
<dbReference type="Proteomes" id="UP001501116">
    <property type="component" value="Unassembled WGS sequence"/>
</dbReference>
<keyword evidence="3" id="KW-0804">Transcription</keyword>
<dbReference type="InterPro" id="IPR018062">
    <property type="entry name" value="HTH_AraC-typ_CS"/>
</dbReference>
<evidence type="ECO:0000256" key="3">
    <source>
        <dbReference type="ARBA" id="ARBA00023163"/>
    </source>
</evidence>
<gene>
    <name evidence="5" type="ORF">GCM10009754_51340</name>
</gene>